<dbReference type="Gene3D" id="1.10.287.70">
    <property type="match status" value="1"/>
</dbReference>
<dbReference type="AlphaFoldDB" id="A0A7I8W5R9"/>
<keyword evidence="2" id="KW-0813">Transport</keyword>
<dbReference type="PANTHER" id="PTHR45638:SF13">
    <property type="entry name" value="CYCLIC NUCLEOTIDE-BINDING DOMAIN-CONTAINING PROTEIN"/>
    <property type="match status" value="1"/>
</dbReference>
<keyword evidence="3 10" id="KW-0812">Transmembrane</keyword>
<dbReference type="GO" id="GO:0005221">
    <property type="term" value="F:intracellularly cyclic nucleotide-activated monoatomic cation channel activity"/>
    <property type="evidence" value="ECO:0007669"/>
    <property type="project" value="InterPro"/>
</dbReference>
<dbReference type="Pfam" id="PF00520">
    <property type="entry name" value="Ion_trans"/>
    <property type="match status" value="1"/>
</dbReference>
<dbReference type="InterPro" id="IPR050866">
    <property type="entry name" value="CNG_cation_channel"/>
</dbReference>
<dbReference type="SMART" id="SM00100">
    <property type="entry name" value="cNMP"/>
    <property type="match status" value="1"/>
</dbReference>
<evidence type="ECO:0000256" key="7">
    <source>
        <dbReference type="ARBA" id="ARBA00023286"/>
    </source>
</evidence>
<protein>
    <submittedName>
        <fullName evidence="12">DgyrCDS11409</fullName>
    </submittedName>
</protein>
<dbReference type="PANTHER" id="PTHR45638">
    <property type="entry name" value="CYCLIC NUCLEOTIDE-GATED CATION CHANNEL SUBUNIT A"/>
    <property type="match status" value="1"/>
</dbReference>
<accession>A0A7I8W5R9</accession>
<evidence type="ECO:0000259" key="11">
    <source>
        <dbReference type="PROSITE" id="PS50042"/>
    </source>
</evidence>
<dbReference type="CDD" id="cd00038">
    <property type="entry name" value="CAP_ED"/>
    <property type="match status" value="1"/>
</dbReference>
<keyword evidence="8" id="KW-0407">Ion channel</keyword>
<evidence type="ECO:0000256" key="4">
    <source>
        <dbReference type="ARBA" id="ARBA00022989"/>
    </source>
</evidence>
<keyword evidence="4 10" id="KW-1133">Transmembrane helix</keyword>
<organism evidence="12 13">
    <name type="scientific">Dimorphilus gyrociliatus</name>
    <dbReference type="NCBI Taxonomy" id="2664684"/>
    <lineage>
        <taxon>Eukaryota</taxon>
        <taxon>Metazoa</taxon>
        <taxon>Spiralia</taxon>
        <taxon>Lophotrochozoa</taxon>
        <taxon>Annelida</taxon>
        <taxon>Polychaeta</taxon>
        <taxon>Polychaeta incertae sedis</taxon>
        <taxon>Dinophilidae</taxon>
        <taxon>Dimorphilus</taxon>
    </lineage>
</organism>
<keyword evidence="6 10" id="KW-0472">Membrane</keyword>
<dbReference type="PROSITE" id="PS00888">
    <property type="entry name" value="CNMP_BINDING_1"/>
    <property type="match status" value="1"/>
</dbReference>
<evidence type="ECO:0000256" key="6">
    <source>
        <dbReference type="ARBA" id="ARBA00023136"/>
    </source>
</evidence>
<evidence type="ECO:0000313" key="12">
    <source>
        <dbReference type="EMBL" id="CAD5123023.1"/>
    </source>
</evidence>
<feature type="transmembrane region" description="Helical" evidence="10">
    <location>
        <begin position="110"/>
        <end position="131"/>
    </location>
</feature>
<sequence>MLDVFCKFRLGYLDEGILVRDIRKLRENYKGKRKEFLSDVIAALPTDKIVIILSSLTSLLNRIFPFMPVLFLEDRISVALRLPKLFKWRSAVDFFNNSDMRTNSPNIVRACKLLLVLATIIHWIACFYFLISKYEGLGINDWVLEDYLSESNFFRSYLRSLYWSTMTLTTIGNTSNPKTDLEYVFTGLTFLIGVFLFAAVVGNVGDVISNMHAARVQFQLKMDALKFYMAARRVPSDLQKRVKKWADYAWQNTHVLEDQELLDMLPYRLRSDIAQHVHLETLRKIRVFEECESGFLCELVTKLKSHVYSPADYVCRAGEIGREMYIINNGKVEVLIRDHTTEDQTVVATLSEGNYFGEISVLRLDSGINRRNADVRSVGFSELLVLSKKDLTQVLYEYPEARVVIENYARERIVQTREVKKRKDSQEIGLAVPEDSLINERTAKEMSELQHVLRELRSFDSVSCRLRIEELEEKCARLEKNSKKQRKLLKDHGLSDLLDISCNNCIHNSHKNSNSRYCSFSSDEKKSSNYKMRKRSFIKTYHLPAIELNGVVQEPARCLTIKFQHGTDPIILNDKRLFPVYNSGVDATDTSNESDSSQ</sequence>
<dbReference type="SUPFAM" id="SSF81324">
    <property type="entry name" value="Voltage-gated potassium channels"/>
    <property type="match status" value="1"/>
</dbReference>
<dbReference type="SUPFAM" id="SSF51206">
    <property type="entry name" value="cAMP-binding domain-like"/>
    <property type="match status" value="1"/>
</dbReference>
<dbReference type="GO" id="GO:0044877">
    <property type="term" value="F:protein-containing complex binding"/>
    <property type="evidence" value="ECO:0007669"/>
    <property type="project" value="TreeGrafter"/>
</dbReference>
<dbReference type="GO" id="GO:0016020">
    <property type="term" value="C:membrane"/>
    <property type="evidence" value="ECO:0007669"/>
    <property type="project" value="UniProtKB-SubCell"/>
</dbReference>
<evidence type="ECO:0000256" key="9">
    <source>
        <dbReference type="SAM" id="Coils"/>
    </source>
</evidence>
<dbReference type="Gene3D" id="1.10.287.630">
    <property type="entry name" value="Helix hairpin bin"/>
    <property type="match status" value="1"/>
</dbReference>
<dbReference type="InterPro" id="IPR018490">
    <property type="entry name" value="cNMP-bd_dom_sf"/>
</dbReference>
<feature type="transmembrane region" description="Helical" evidence="10">
    <location>
        <begin position="183"/>
        <end position="205"/>
    </location>
</feature>
<comment type="caution">
    <text evidence="12">The sequence shown here is derived from an EMBL/GenBank/DDBJ whole genome shotgun (WGS) entry which is preliminary data.</text>
</comment>
<feature type="domain" description="Cyclic nucleotide-binding" evidence="11">
    <location>
        <begin position="287"/>
        <end position="395"/>
    </location>
</feature>
<dbReference type="PROSITE" id="PS50042">
    <property type="entry name" value="CNMP_BINDING_3"/>
    <property type="match status" value="1"/>
</dbReference>
<evidence type="ECO:0000256" key="1">
    <source>
        <dbReference type="ARBA" id="ARBA00004141"/>
    </source>
</evidence>
<dbReference type="FunFam" id="2.60.120.10:FF:000020">
    <property type="entry name" value="Cyclic nucleotide-gated channel beta 3"/>
    <property type="match status" value="1"/>
</dbReference>
<reference evidence="12 13" key="1">
    <citation type="submission" date="2020-08" db="EMBL/GenBank/DDBJ databases">
        <authorList>
            <person name="Hejnol A."/>
        </authorList>
    </citation>
    <scope>NUCLEOTIDE SEQUENCE [LARGE SCALE GENOMIC DNA]</scope>
</reference>
<dbReference type="InterPro" id="IPR018488">
    <property type="entry name" value="cNMP-bd_CS"/>
</dbReference>
<evidence type="ECO:0000256" key="5">
    <source>
        <dbReference type="ARBA" id="ARBA00023065"/>
    </source>
</evidence>
<comment type="subcellular location">
    <subcellularLocation>
        <location evidence="1">Membrane</location>
        <topology evidence="1">Multi-pass membrane protein</topology>
    </subcellularLocation>
</comment>
<keyword evidence="13" id="KW-1185">Reference proteome</keyword>
<name>A0A7I8W5R9_9ANNE</name>
<evidence type="ECO:0000256" key="10">
    <source>
        <dbReference type="SAM" id="Phobius"/>
    </source>
</evidence>
<dbReference type="EMBL" id="CAJFCJ010000019">
    <property type="protein sequence ID" value="CAD5123023.1"/>
    <property type="molecule type" value="Genomic_DNA"/>
</dbReference>
<dbReference type="Pfam" id="PF00027">
    <property type="entry name" value="cNMP_binding"/>
    <property type="match status" value="1"/>
</dbReference>
<evidence type="ECO:0000256" key="2">
    <source>
        <dbReference type="ARBA" id="ARBA00022448"/>
    </source>
</evidence>
<evidence type="ECO:0000256" key="8">
    <source>
        <dbReference type="ARBA" id="ARBA00023303"/>
    </source>
</evidence>
<keyword evidence="5" id="KW-0406">Ion transport</keyword>
<dbReference type="Gene3D" id="2.60.120.10">
    <property type="entry name" value="Jelly Rolls"/>
    <property type="match status" value="1"/>
</dbReference>
<gene>
    <name evidence="12" type="ORF">DGYR_LOCUS10751</name>
</gene>
<evidence type="ECO:0000313" key="13">
    <source>
        <dbReference type="Proteomes" id="UP000549394"/>
    </source>
</evidence>
<dbReference type="OrthoDB" id="421226at2759"/>
<evidence type="ECO:0000256" key="3">
    <source>
        <dbReference type="ARBA" id="ARBA00022692"/>
    </source>
</evidence>
<dbReference type="InterPro" id="IPR005821">
    <property type="entry name" value="Ion_trans_dom"/>
</dbReference>
<proteinExistence type="predicted"/>
<dbReference type="InterPro" id="IPR014710">
    <property type="entry name" value="RmlC-like_jellyroll"/>
</dbReference>
<feature type="coiled-coil region" evidence="9">
    <location>
        <begin position="461"/>
        <end position="488"/>
    </location>
</feature>
<keyword evidence="7" id="KW-1071">Ligand-gated ion channel</keyword>
<keyword evidence="9" id="KW-0175">Coiled coil</keyword>
<dbReference type="FunFam" id="1.10.287.630:FF:000001">
    <property type="entry name" value="Cyclic nucleotide-gated channel alpha 3"/>
    <property type="match status" value="1"/>
</dbReference>
<dbReference type="Proteomes" id="UP000549394">
    <property type="component" value="Unassembled WGS sequence"/>
</dbReference>
<dbReference type="InterPro" id="IPR000595">
    <property type="entry name" value="cNMP-bd_dom"/>
</dbReference>